<organism evidence="4 5">
    <name type="scientific">Pleuronectes platessa</name>
    <name type="common">European plaice</name>
    <dbReference type="NCBI Taxonomy" id="8262"/>
    <lineage>
        <taxon>Eukaryota</taxon>
        <taxon>Metazoa</taxon>
        <taxon>Chordata</taxon>
        <taxon>Craniata</taxon>
        <taxon>Vertebrata</taxon>
        <taxon>Euteleostomi</taxon>
        <taxon>Actinopterygii</taxon>
        <taxon>Neopterygii</taxon>
        <taxon>Teleostei</taxon>
        <taxon>Neoteleostei</taxon>
        <taxon>Acanthomorphata</taxon>
        <taxon>Carangaria</taxon>
        <taxon>Pleuronectiformes</taxon>
        <taxon>Pleuronectoidei</taxon>
        <taxon>Pleuronectidae</taxon>
        <taxon>Pleuronectes</taxon>
    </lineage>
</organism>
<dbReference type="EMBL" id="CADEAL010004436">
    <property type="protein sequence ID" value="CAB1459543.1"/>
    <property type="molecule type" value="Genomic_DNA"/>
</dbReference>
<dbReference type="InterPro" id="IPR012461">
    <property type="entry name" value="SACK1"/>
</dbReference>
<name>A0A9N7VYL5_PLEPL</name>
<reference evidence="4" key="1">
    <citation type="submission" date="2020-03" db="EMBL/GenBank/DDBJ databases">
        <authorList>
            <person name="Weist P."/>
        </authorList>
    </citation>
    <scope>NUCLEOTIDE SEQUENCE</scope>
</reference>
<dbReference type="Pfam" id="PF07894">
    <property type="entry name" value="SACK1"/>
    <property type="match status" value="1"/>
</dbReference>
<evidence type="ECO:0000256" key="1">
    <source>
        <dbReference type="ARBA" id="ARBA00006937"/>
    </source>
</evidence>
<dbReference type="InterPro" id="IPR050944">
    <property type="entry name" value="FAM83"/>
</dbReference>
<dbReference type="SUPFAM" id="SSF56024">
    <property type="entry name" value="Phospholipase D/nuclease"/>
    <property type="match status" value="1"/>
</dbReference>
<evidence type="ECO:0000313" key="5">
    <source>
        <dbReference type="Proteomes" id="UP001153269"/>
    </source>
</evidence>
<feature type="domain" description="Scaffolding anchor of CK1" evidence="3">
    <location>
        <begin position="18"/>
        <end position="280"/>
    </location>
</feature>
<dbReference type="GO" id="GO:0019901">
    <property type="term" value="F:protein kinase binding"/>
    <property type="evidence" value="ECO:0007669"/>
    <property type="project" value="TreeGrafter"/>
</dbReference>
<protein>
    <recommendedName>
        <fullName evidence="3">Scaffolding anchor of CK1 domain-containing protein</fullName>
    </recommendedName>
</protein>
<accession>A0A9N7VYL5</accession>
<dbReference type="AlphaFoldDB" id="A0A9N7VYL5"/>
<evidence type="ECO:0000256" key="2">
    <source>
        <dbReference type="SAM" id="MobiDB-lite"/>
    </source>
</evidence>
<comment type="caution">
    <text evidence="4">The sequence shown here is derived from an EMBL/GenBank/DDBJ whole genome shotgun (WGS) entry which is preliminary data.</text>
</comment>
<comment type="similarity">
    <text evidence="1">Belongs to the FAM83 family.</text>
</comment>
<gene>
    <name evidence="4" type="ORF">PLEPLA_LOCUS47380</name>
</gene>
<dbReference type="PANTHER" id="PTHR16181">
    <property type="entry name" value="PROTEIN FAM83A-RELATED"/>
    <property type="match status" value="1"/>
</dbReference>
<dbReference type="Proteomes" id="UP001153269">
    <property type="component" value="Unassembled WGS sequence"/>
</dbReference>
<dbReference type="PANTHER" id="PTHR16181:SF29">
    <property type="entry name" value="PROTEIN FAM83A-RELATED"/>
    <property type="match status" value="1"/>
</dbReference>
<keyword evidence="5" id="KW-1185">Reference proteome</keyword>
<proteinExistence type="inferred from homology"/>
<dbReference type="Gene3D" id="3.30.870.10">
    <property type="entry name" value="Endonuclease Chain A"/>
    <property type="match status" value="1"/>
</dbReference>
<evidence type="ECO:0000259" key="3">
    <source>
        <dbReference type="Pfam" id="PF07894"/>
    </source>
</evidence>
<evidence type="ECO:0000313" key="4">
    <source>
        <dbReference type="EMBL" id="CAB1459543.1"/>
    </source>
</evidence>
<dbReference type="GO" id="GO:0007165">
    <property type="term" value="P:signal transduction"/>
    <property type="evidence" value="ECO:0007669"/>
    <property type="project" value="TreeGrafter"/>
</dbReference>
<sequence length="640" mass="72329">MSNSKEQSLDENVVFLEVTESSPEFLYSERERQVVERLLSAGPETFYSSNGTERSGCFLSPEEVRQIGSWAQDYHCNQVQWEGDGGDGSSQMEDFCSTYFPCKSDTPAPDLDLGWPEKGPWLTMGSITVHTSPPSEGEPPVREIIRQHLQRATRVIAIVTDSLTDGAIIGDLHNAASRAVPVYIILNQRSIQEDFTLSRLHHPNIRVRVLGGKAFCSRTGRTVVGEMKDKFLLVDLETVIHGSYSLTWTDAHLHRQLITVLQGPVVDSFDMEFRILFAASLTVANTSRVAGSHVPVTQKLKDFSDLRFQKKLSFDREIINPPSPPADSLLDWEAMGVVQRESCLPESPMDQHEEIVFKEISPRNNRLLNKNAPFMDDFTNSGNWFFDTKRVNVNPSPVINHVSEKSTITNNIKPSPTDLTPERMKRVERILEKTISWQHSTENRTNLDDRMITRVGDKTTEPMHNRIIPSSYKRRETSRGALCVEDESSQDETGSKVENKPSSRKPLILRVPQSEGSSSLSDIIKRIQPQQSTSWLLKKGSNNTAVSELSQSMKDLSVHRKDTGQDGKGVPVPRFKASCLESDLRTPAFTLMKKRNDDLKSALYRTPTNLLPRERPRSFGYGLNMDWRRSLAERELSDQE</sequence>
<feature type="region of interest" description="Disordered" evidence="2">
    <location>
        <begin position="470"/>
        <end position="521"/>
    </location>
</feature>